<feature type="compositionally biased region" description="Acidic residues" evidence="1">
    <location>
        <begin position="113"/>
        <end position="145"/>
    </location>
</feature>
<gene>
    <name evidence="2" type="ORF">GCM10009559_48520</name>
</gene>
<keyword evidence="3" id="KW-1185">Reference proteome</keyword>
<evidence type="ECO:0008006" key="4">
    <source>
        <dbReference type="Google" id="ProtNLM"/>
    </source>
</evidence>
<accession>A0ABN1QXI2</accession>
<reference evidence="2 3" key="1">
    <citation type="journal article" date="2019" name="Int. J. Syst. Evol. Microbiol.">
        <title>The Global Catalogue of Microorganisms (GCM) 10K type strain sequencing project: providing services to taxonomists for standard genome sequencing and annotation.</title>
        <authorList>
            <consortium name="The Broad Institute Genomics Platform"/>
            <consortium name="The Broad Institute Genome Sequencing Center for Infectious Disease"/>
            <person name="Wu L."/>
            <person name="Ma J."/>
        </authorList>
    </citation>
    <scope>NUCLEOTIDE SEQUENCE [LARGE SCALE GENOMIC DNA]</scope>
    <source>
        <strain evidence="2 3">JCM 11117</strain>
    </source>
</reference>
<evidence type="ECO:0000313" key="3">
    <source>
        <dbReference type="Proteomes" id="UP001499967"/>
    </source>
</evidence>
<dbReference type="EMBL" id="BAAAHP010000144">
    <property type="protein sequence ID" value="GAA0948683.1"/>
    <property type="molecule type" value="Genomic_DNA"/>
</dbReference>
<comment type="caution">
    <text evidence="2">The sequence shown here is derived from an EMBL/GenBank/DDBJ whole genome shotgun (WGS) entry which is preliminary data.</text>
</comment>
<dbReference type="Proteomes" id="UP001499967">
    <property type="component" value="Unassembled WGS sequence"/>
</dbReference>
<organism evidence="2 3">
    <name type="scientific">Pseudonocardia zijingensis</name>
    <dbReference type="NCBI Taxonomy" id="153376"/>
    <lineage>
        <taxon>Bacteria</taxon>
        <taxon>Bacillati</taxon>
        <taxon>Actinomycetota</taxon>
        <taxon>Actinomycetes</taxon>
        <taxon>Pseudonocardiales</taxon>
        <taxon>Pseudonocardiaceae</taxon>
        <taxon>Pseudonocardia</taxon>
    </lineage>
</organism>
<evidence type="ECO:0000313" key="2">
    <source>
        <dbReference type="EMBL" id="GAA0948683.1"/>
    </source>
</evidence>
<protein>
    <recommendedName>
        <fullName evidence="4">DNA primase</fullName>
    </recommendedName>
</protein>
<proteinExistence type="predicted"/>
<feature type="region of interest" description="Disordered" evidence="1">
    <location>
        <begin position="83"/>
        <end position="211"/>
    </location>
</feature>
<name>A0ABN1QXI2_9PSEU</name>
<feature type="compositionally biased region" description="Basic residues" evidence="1">
    <location>
        <begin position="201"/>
        <end position="211"/>
    </location>
</feature>
<evidence type="ECO:0000256" key="1">
    <source>
        <dbReference type="SAM" id="MobiDB-lite"/>
    </source>
</evidence>
<sequence>MKCGARVALGVAGGYLLGRTKKMKLALMFAGMAAGRRAGGPGELLKGGTKLLSSSPELARLTDEVRGRLMEAGKSAALAVATRQVESLTDRVGRRVESLGDLGTQRRSSSEEAPPEQDEDEYAEEPAEAEGAEEADDTAAEEAPAEPERPARARNGRSRSTSATGARRTSGAGRTASRTAGKAASKTTSKAAGKATDGRRSPRTRRAGSDG</sequence>
<feature type="compositionally biased region" description="Basic and acidic residues" evidence="1">
    <location>
        <begin position="88"/>
        <end position="98"/>
    </location>
</feature>
<feature type="compositionally biased region" description="Low complexity" evidence="1">
    <location>
        <begin position="158"/>
        <end position="195"/>
    </location>
</feature>